<dbReference type="OrthoDB" id="9806334at2"/>
<dbReference type="GO" id="GO:0000976">
    <property type="term" value="F:transcription cis-regulatory region binding"/>
    <property type="evidence" value="ECO:0007669"/>
    <property type="project" value="TreeGrafter"/>
</dbReference>
<feature type="domain" description="HTH tetR-type" evidence="5">
    <location>
        <begin position="15"/>
        <end position="75"/>
    </location>
</feature>
<organism evidence="6 7">
    <name type="scientific">Gordonia soli NBRC 108243</name>
    <dbReference type="NCBI Taxonomy" id="1223545"/>
    <lineage>
        <taxon>Bacteria</taxon>
        <taxon>Bacillati</taxon>
        <taxon>Actinomycetota</taxon>
        <taxon>Actinomycetes</taxon>
        <taxon>Mycobacteriales</taxon>
        <taxon>Gordoniaceae</taxon>
        <taxon>Gordonia</taxon>
    </lineage>
</organism>
<keyword evidence="2 4" id="KW-0238">DNA-binding</keyword>
<evidence type="ECO:0000313" key="6">
    <source>
        <dbReference type="EMBL" id="GAC69864.1"/>
    </source>
</evidence>
<evidence type="ECO:0000256" key="2">
    <source>
        <dbReference type="ARBA" id="ARBA00023125"/>
    </source>
</evidence>
<reference evidence="6 7" key="1">
    <citation type="submission" date="2013-01" db="EMBL/GenBank/DDBJ databases">
        <title>Whole genome shotgun sequence of Gordonia soli NBRC 108243.</title>
        <authorList>
            <person name="Isaki-Nakamura S."/>
            <person name="Hosoyama A."/>
            <person name="Tsuchikane K."/>
            <person name="Ando Y."/>
            <person name="Baba S."/>
            <person name="Ohji S."/>
            <person name="Hamada M."/>
            <person name="Tamura T."/>
            <person name="Yamazoe A."/>
            <person name="Yamazaki S."/>
            <person name="Fujita N."/>
        </authorList>
    </citation>
    <scope>NUCLEOTIDE SEQUENCE [LARGE SCALE GENOMIC DNA]</scope>
    <source>
        <strain evidence="6 7">NBRC 108243</strain>
    </source>
</reference>
<dbReference type="SUPFAM" id="SSF48498">
    <property type="entry name" value="Tetracyclin repressor-like, C-terminal domain"/>
    <property type="match status" value="1"/>
</dbReference>
<evidence type="ECO:0000259" key="5">
    <source>
        <dbReference type="PROSITE" id="PS50977"/>
    </source>
</evidence>
<name>M0QNA2_9ACTN</name>
<dbReference type="PANTHER" id="PTHR30055:SF234">
    <property type="entry name" value="HTH-TYPE TRANSCRIPTIONAL REGULATOR BETI"/>
    <property type="match status" value="1"/>
</dbReference>
<evidence type="ECO:0000313" key="7">
    <source>
        <dbReference type="Proteomes" id="UP000011666"/>
    </source>
</evidence>
<evidence type="ECO:0000256" key="3">
    <source>
        <dbReference type="ARBA" id="ARBA00023163"/>
    </source>
</evidence>
<keyword evidence="1" id="KW-0805">Transcription regulation</keyword>
<dbReference type="RefSeq" id="WP_007623336.1">
    <property type="nucleotide sequence ID" value="NZ_BANX01000028.1"/>
</dbReference>
<evidence type="ECO:0000256" key="4">
    <source>
        <dbReference type="PROSITE-ProRule" id="PRU00335"/>
    </source>
</evidence>
<dbReference type="EMBL" id="BANX01000028">
    <property type="protein sequence ID" value="GAC69864.1"/>
    <property type="molecule type" value="Genomic_DNA"/>
</dbReference>
<feature type="DNA-binding region" description="H-T-H motif" evidence="4">
    <location>
        <begin position="38"/>
        <end position="57"/>
    </location>
</feature>
<dbReference type="InterPro" id="IPR009057">
    <property type="entry name" value="Homeodomain-like_sf"/>
</dbReference>
<dbReference type="STRING" id="1223545.GS4_28_01120"/>
<evidence type="ECO:0000256" key="1">
    <source>
        <dbReference type="ARBA" id="ARBA00023015"/>
    </source>
</evidence>
<dbReference type="PRINTS" id="PR00455">
    <property type="entry name" value="HTHTETR"/>
</dbReference>
<protein>
    <submittedName>
        <fullName evidence="6">Putative transcriptional regulator</fullName>
    </submittedName>
</protein>
<sequence>MPSPRALDTDTPIHRRRRDELVTVAIAVIADVGAPRATISRIARQAGVSRGVVSYHFRDRAALLDAVVAHVYDRAASELGGSVSGAPTPRDALIAFVSGSVDFYAEHAEEMTALSAIFAEPGADRAPRVEHRTEITDVMEILENGIDAGDFRVLDAPIVAATIRAALDASLHRLRLGSDVALERRELVALIDAATRR</sequence>
<gene>
    <name evidence="6" type="ORF">GS4_28_01120</name>
</gene>
<dbReference type="SUPFAM" id="SSF46689">
    <property type="entry name" value="Homeodomain-like"/>
    <property type="match status" value="1"/>
</dbReference>
<keyword evidence="3" id="KW-0804">Transcription</keyword>
<dbReference type="InterPro" id="IPR050109">
    <property type="entry name" value="HTH-type_TetR-like_transc_reg"/>
</dbReference>
<dbReference type="eggNOG" id="COG1309">
    <property type="taxonomic scope" value="Bacteria"/>
</dbReference>
<comment type="caution">
    <text evidence="6">The sequence shown here is derived from an EMBL/GenBank/DDBJ whole genome shotgun (WGS) entry which is preliminary data.</text>
</comment>
<dbReference type="Proteomes" id="UP000011666">
    <property type="component" value="Unassembled WGS sequence"/>
</dbReference>
<dbReference type="PROSITE" id="PS50977">
    <property type="entry name" value="HTH_TETR_2"/>
    <property type="match status" value="1"/>
</dbReference>
<dbReference type="Pfam" id="PF00440">
    <property type="entry name" value="TetR_N"/>
    <property type="match status" value="1"/>
</dbReference>
<dbReference type="GO" id="GO:0003700">
    <property type="term" value="F:DNA-binding transcription factor activity"/>
    <property type="evidence" value="ECO:0007669"/>
    <property type="project" value="TreeGrafter"/>
</dbReference>
<proteinExistence type="predicted"/>
<dbReference type="InterPro" id="IPR001647">
    <property type="entry name" value="HTH_TetR"/>
</dbReference>
<dbReference type="Gene3D" id="1.10.357.10">
    <property type="entry name" value="Tetracycline Repressor, domain 2"/>
    <property type="match status" value="1"/>
</dbReference>
<keyword evidence="7" id="KW-1185">Reference proteome</keyword>
<accession>M0QNA2</accession>
<dbReference type="InterPro" id="IPR036271">
    <property type="entry name" value="Tet_transcr_reg_TetR-rel_C_sf"/>
</dbReference>
<dbReference type="AlphaFoldDB" id="M0QNA2"/>
<dbReference type="PANTHER" id="PTHR30055">
    <property type="entry name" value="HTH-TYPE TRANSCRIPTIONAL REGULATOR RUTR"/>
    <property type="match status" value="1"/>
</dbReference>